<keyword evidence="6 8" id="KW-0378">Hydrolase</keyword>
<dbReference type="GO" id="GO:0003676">
    <property type="term" value="F:nucleic acid binding"/>
    <property type="evidence" value="ECO:0007669"/>
    <property type="project" value="InterPro"/>
</dbReference>
<evidence type="ECO:0000256" key="4">
    <source>
        <dbReference type="ARBA" id="ARBA00022722"/>
    </source>
</evidence>
<dbReference type="Gene3D" id="3.10.130.10">
    <property type="entry name" value="Ribonuclease A-like domain"/>
    <property type="match status" value="2"/>
</dbReference>
<dbReference type="Ensembl" id="ENSCPRT00005006173.1">
    <property type="protein sequence ID" value="ENSCPRP00005005268.1"/>
    <property type="gene ID" value="ENSCPRG00005003767.1"/>
</dbReference>
<dbReference type="GO" id="GO:0004540">
    <property type="term" value="F:RNA nuclease activity"/>
    <property type="evidence" value="ECO:0007669"/>
    <property type="project" value="TreeGrafter"/>
</dbReference>
<name>A0A7M4E6I7_CROPO</name>
<evidence type="ECO:0000256" key="3">
    <source>
        <dbReference type="ARBA" id="ARBA00022525"/>
    </source>
</evidence>
<keyword evidence="11" id="KW-1185">Reference proteome</keyword>
<evidence type="ECO:0000256" key="5">
    <source>
        <dbReference type="ARBA" id="ARBA00022759"/>
    </source>
</evidence>
<accession>A0A7M4E6I7</accession>
<dbReference type="Proteomes" id="UP000594220">
    <property type="component" value="Unplaced"/>
</dbReference>
<dbReference type="SUPFAM" id="SSF54076">
    <property type="entry name" value="RNase A-like"/>
    <property type="match status" value="1"/>
</dbReference>
<dbReference type="SMART" id="SM00092">
    <property type="entry name" value="RNAse_Pc"/>
    <property type="match status" value="1"/>
</dbReference>
<dbReference type="GO" id="GO:0004519">
    <property type="term" value="F:endonuclease activity"/>
    <property type="evidence" value="ECO:0007669"/>
    <property type="project" value="UniProtKB-KW"/>
</dbReference>
<keyword evidence="3" id="KW-0964">Secreted</keyword>
<keyword evidence="4 8" id="KW-0540">Nuclease</keyword>
<dbReference type="PANTHER" id="PTHR11437">
    <property type="entry name" value="RIBONUCLEASE"/>
    <property type="match status" value="1"/>
</dbReference>
<evidence type="ECO:0000313" key="11">
    <source>
        <dbReference type="Proteomes" id="UP000594220"/>
    </source>
</evidence>
<dbReference type="InterPro" id="IPR001427">
    <property type="entry name" value="RNaseA"/>
</dbReference>
<evidence type="ECO:0000313" key="10">
    <source>
        <dbReference type="Ensembl" id="ENSCPRP00005005268.1"/>
    </source>
</evidence>
<comment type="similarity">
    <text evidence="2 8">Belongs to the pancreatic ribonuclease family.</text>
</comment>
<dbReference type="InterPro" id="IPR023412">
    <property type="entry name" value="RNaseA_domain"/>
</dbReference>
<evidence type="ECO:0000256" key="1">
    <source>
        <dbReference type="ARBA" id="ARBA00004613"/>
    </source>
</evidence>
<reference evidence="10" key="2">
    <citation type="submission" date="2025-09" db="UniProtKB">
        <authorList>
            <consortium name="Ensembl"/>
        </authorList>
    </citation>
    <scope>IDENTIFICATION</scope>
</reference>
<evidence type="ECO:0000256" key="7">
    <source>
        <dbReference type="ARBA" id="ARBA00023157"/>
    </source>
</evidence>
<evidence type="ECO:0000256" key="8">
    <source>
        <dbReference type="RuleBase" id="RU000651"/>
    </source>
</evidence>
<evidence type="ECO:0000259" key="9">
    <source>
        <dbReference type="SMART" id="SM00092"/>
    </source>
</evidence>
<feature type="domain" description="Ribonuclease A-domain" evidence="9">
    <location>
        <begin position="43"/>
        <end position="155"/>
    </location>
</feature>
<protein>
    <recommendedName>
        <fullName evidence="9">Ribonuclease A-domain domain-containing protein</fullName>
    </recommendedName>
</protein>
<proteinExistence type="inferred from homology"/>
<organism evidence="10 11">
    <name type="scientific">Crocodylus porosus</name>
    <name type="common">Saltwater crocodile</name>
    <name type="synonym">Estuarine crocodile</name>
    <dbReference type="NCBI Taxonomy" id="8502"/>
    <lineage>
        <taxon>Eukaryota</taxon>
        <taxon>Metazoa</taxon>
        <taxon>Chordata</taxon>
        <taxon>Craniata</taxon>
        <taxon>Vertebrata</taxon>
        <taxon>Euteleostomi</taxon>
        <taxon>Archelosauria</taxon>
        <taxon>Archosauria</taxon>
        <taxon>Crocodylia</taxon>
        <taxon>Longirostres</taxon>
        <taxon>Crocodylidae</taxon>
        <taxon>Crocodylus</taxon>
    </lineage>
</organism>
<dbReference type="InterPro" id="IPR036816">
    <property type="entry name" value="RNaseA-like_dom_sf"/>
</dbReference>
<keyword evidence="7" id="KW-1015">Disulfide bond</keyword>
<reference evidence="10" key="1">
    <citation type="submission" date="2025-08" db="UniProtKB">
        <authorList>
            <consortium name="Ensembl"/>
        </authorList>
    </citation>
    <scope>IDENTIFICATION</scope>
</reference>
<dbReference type="PANTHER" id="PTHR11437:SF10">
    <property type="entry name" value="ANGIOGENIN-RELATED"/>
    <property type="match status" value="1"/>
</dbReference>
<dbReference type="GO" id="GO:0050830">
    <property type="term" value="P:defense response to Gram-positive bacterium"/>
    <property type="evidence" value="ECO:0007669"/>
    <property type="project" value="TreeGrafter"/>
</dbReference>
<evidence type="ECO:0000256" key="2">
    <source>
        <dbReference type="ARBA" id="ARBA00005600"/>
    </source>
</evidence>
<evidence type="ECO:0000256" key="6">
    <source>
        <dbReference type="ARBA" id="ARBA00022801"/>
    </source>
</evidence>
<comment type="subcellular location">
    <subcellularLocation>
        <location evidence="1">Secreted</location>
    </subcellularLocation>
</comment>
<dbReference type="AlphaFoldDB" id="A0A7M4E6I7"/>
<dbReference type="PROSITE" id="PS00127">
    <property type="entry name" value="RNASE_PANCREATIC"/>
    <property type="match status" value="1"/>
</dbReference>
<dbReference type="GO" id="GO:0016787">
    <property type="term" value="F:hydrolase activity"/>
    <property type="evidence" value="ECO:0007669"/>
    <property type="project" value="UniProtKB-KW"/>
</dbReference>
<dbReference type="GO" id="GO:0005576">
    <property type="term" value="C:extracellular region"/>
    <property type="evidence" value="ECO:0007669"/>
    <property type="project" value="UniProtKB-SubCell"/>
</dbReference>
<dbReference type="InterPro" id="IPR023411">
    <property type="entry name" value="RNaseA_AS"/>
</dbReference>
<keyword evidence="5 8" id="KW-0255">Endonuclease</keyword>
<dbReference type="Pfam" id="PF00074">
    <property type="entry name" value="RnaseA"/>
    <property type="match status" value="1"/>
</dbReference>
<sequence>MSPAPSTTEGGSSGSKEAMSPKELHAALLLMFLMSSWLTVDGRKSQYQAFQRQHINEPSHLPFNDADCNTIVKSQKMTTPICKPFNTFIQCLHLSTAQNRYYSNDSFYVTNCELIRKDQQQGCVYHATTVSWRICITCEQPHQFPSAPLSQDTSVPCS</sequence>